<evidence type="ECO:0000256" key="1">
    <source>
        <dbReference type="ARBA" id="ARBA00022448"/>
    </source>
</evidence>
<dbReference type="InterPro" id="IPR051120">
    <property type="entry name" value="ABC_AA/LPS_Transport"/>
</dbReference>
<dbReference type="RefSeq" id="WP_014810848.1">
    <property type="nucleotide sequence ID" value="NC_018025.1"/>
</dbReference>
<keyword evidence="6" id="KW-1185">Reference proteome</keyword>
<gene>
    <name evidence="5" type="ordered locus">Desti_3047</name>
</gene>
<dbReference type="GO" id="GO:0005524">
    <property type="term" value="F:ATP binding"/>
    <property type="evidence" value="ECO:0007669"/>
    <property type="project" value="UniProtKB-KW"/>
</dbReference>
<dbReference type="InterPro" id="IPR027417">
    <property type="entry name" value="P-loop_NTPase"/>
</dbReference>
<dbReference type="GO" id="GO:0016887">
    <property type="term" value="F:ATP hydrolysis activity"/>
    <property type="evidence" value="ECO:0007669"/>
    <property type="project" value="InterPro"/>
</dbReference>
<evidence type="ECO:0000256" key="2">
    <source>
        <dbReference type="ARBA" id="ARBA00022741"/>
    </source>
</evidence>
<evidence type="ECO:0000313" key="5">
    <source>
        <dbReference type="EMBL" id="AFM25711.1"/>
    </source>
</evidence>
<dbReference type="Proteomes" id="UP000006055">
    <property type="component" value="Chromosome"/>
</dbReference>
<dbReference type="InterPro" id="IPR003593">
    <property type="entry name" value="AAA+_ATPase"/>
</dbReference>
<reference evidence="6" key="1">
    <citation type="submission" date="2012-06" db="EMBL/GenBank/DDBJ databases">
        <title>Complete sequence of chromosome of Desulfomonile tiedjei DSM 6799.</title>
        <authorList>
            <person name="Lucas S."/>
            <person name="Copeland A."/>
            <person name="Lapidus A."/>
            <person name="Glavina del Rio T."/>
            <person name="Dalin E."/>
            <person name="Tice H."/>
            <person name="Bruce D."/>
            <person name="Goodwin L."/>
            <person name="Pitluck S."/>
            <person name="Peters L."/>
            <person name="Ovchinnikova G."/>
            <person name="Zeytun A."/>
            <person name="Lu M."/>
            <person name="Kyrpides N."/>
            <person name="Mavromatis K."/>
            <person name="Ivanova N."/>
            <person name="Brettin T."/>
            <person name="Detter J.C."/>
            <person name="Han C."/>
            <person name="Larimer F."/>
            <person name="Land M."/>
            <person name="Hauser L."/>
            <person name="Markowitz V."/>
            <person name="Cheng J.-F."/>
            <person name="Hugenholtz P."/>
            <person name="Woyke T."/>
            <person name="Wu D."/>
            <person name="Spring S."/>
            <person name="Schroeder M."/>
            <person name="Brambilla E."/>
            <person name="Klenk H.-P."/>
            <person name="Eisen J.A."/>
        </authorList>
    </citation>
    <scope>NUCLEOTIDE SEQUENCE [LARGE SCALE GENOMIC DNA]</scope>
    <source>
        <strain evidence="6">ATCC 49306 / DSM 6799 / DCB-1</strain>
    </source>
</reference>
<sequence>MAEDGYLLELKDVSKHFGGLVAVNGVSYGVRKGEIRGIIGPNGAGKTTLFNVITGELKPSGGKVYLNGEDVTGLPPDILCRKGMSRTFQLTFIFPEMTVFECVWVGVYSRARSPWSLFFSRIDRNGPVAEKALHIIRSVGLEDKMDEIASNLSYGDQKVLEIAMALSTDPVILLLDEPTQGVGPGEVDTIINLVESLSQDMSIVLIEHDMDIISRLCHYVTVLSFGTVIAGGSCEVVSQDEEVQRIYLGEKIVCS</sequence>
<dbReference type="SMART" id="SM00382">
    <property type="entry name" value="AAA"/>
    <property type="match status" value="1"/>
</dbReference>
<dbReference type="CDD" id="cd03219">
    <property type="entry name" value="ABC_Mj1267_LivG_branched"/>
    <property type="match status" value="1"/>
</dbReference>
<dbReference type="GO" id="GO:0005886">
    <property type="term" value="C:plasma membrane"/>
    <property type="evidence" value="ECO:0007669"/>
    <property type="project" value="TreeGrafter"/>
</dbReference>
<dbReference type="KEGG" id="dti:Desti_3047"/>
<dbReference type="InterPro" id="IPR003439">
    <property type="entry name" value="ABC_transporter-like_ATP-bd"/>
</dbReference>
<name>I4C820_DESTA</name>
<evidence type="ECO:0000313" key="6">
    <source>
        <dbReference type="Proteomes" id="UP000006055"/>
    </source>
</evidence>
<proteinExistence type="predicted"/>
<evidence type="ECO:0000259" key="4">
    <source>
        <dbReference type="PROSITE" id="PS50893"/>
    </source>
</evidence>
<dbReference type="Pfam" id="PF00005">
    <property type="entry name" value="ABC_tran"/>
    <property type="match status" value="1"/>
</dbReference>
<keyword evidence="1" id="KW-0813">Transport</keyword>
<keyword evidence="3 5" id="KW-0067">ATP-binding</keyword>
<dbReference type="PANTHER" id="PTHR45772">
    <property type="entry name" value="CONSERVED COMPONENT OF ABC TRANSPORTER FOR NATURAL AMINO ACIDS-RELATED"/>
    <property type="match status" value="1"/>
</dbReference>
<dbReference type="Gene3D" id="3.40.50.300">
    <property type="entry name" value="P-loop containing nucleotide triphosphate hydrolases"/>
    <property type="match status" value="1"/>
</dbReference>
<dbReference type="PANTHER" id="PTHR45772:SF3">
    <property type="entry name" value="ABC TRANSPORTER ATP-BINDING PROTEIN"/>
    <property type="match status" value="1"/>
</dbReference>
<dbReference type="InterPro" id="IPR017871">
    <property type="entry name" value="ABC_transporter-like_CS"/>
</dbReference>
<keyword evidence="2" id="KW-0547">Nucleotide-binding</keyword>
<dbReference type="PROSITE" id="PS00211">
    <property type="entry name" value="ABC_TRANSPORTER_1"/>
    <property type="match status" value="1"/>
</dbReference>
<accession>I4C820</accession>
<dbReference type="PROSITE" id="PS50893">
    <property type="entry name" value="ABC_TRANSPORTER_2"/>
    <property type="match status" value="1"/>
</dbReference>
<feature type="domain" description="ABC transporter" evidence="4">
    <location>
        <begin position="8"/>
        <end position="250"/>
    </location>
</feature>
<organism evidence="5 6">
    <name type="scientific">Desulfomonile tiedjei (strain ATCC 49306 / DSM 6799 / DCB-1)</name>
    <dbReference type="NCBI Taxonomy" id="706587"/>
    <lineage>
        <taxon>Bacteria</taxon>
        <taxon>Pseudomonadati</taxon>
        <taxon>Thermodesulfobacteriota</taxon>
        <taxon>Desulfomonilia</taxon>
        <taxon>Desulfomonilales</taxon>
        <taxon>Desulfomonilaceae</taxon>
        <taxon>Desulfomonile</taxon>
    </lineage>
</organism>
<dbReference type="FunFam" id="3.40.50.300:FF:000421">
    <property type="entry name" value="Branched-chain amino acid ABC transporter ATP-binding protein"/>
    <property type="match status" value="1"/>
</dbReference>
<dbReference type="STRING" id="706587.Desti_3047"/>
<dbReference type="AlphaFoldDB" id="I4C820"/>
<protein>
    <submittedName>
        <fullName evidence="5">Amino acid/amide ABC transporter ATP-binding protein 1, HAAT family</fullName>
    </submittedName>
</protein>
<dbReference type="HOGENOM" id="CLU_000604_1_2_7"/>
<dbReference type="OrthoDB" id="5405085at2"/>
<dbReference type="SUPFAM" id="SSF52540">
    <property type="entry name" value="P-loop containing nucleoside triphosphate hydrolases"/>
    <property type="match status" value="1"/>
</dbReference>
<dbReference type="eggNOG" id="COG0411">
    <property type="taxonomic scope" value="Bacteria"/>
</dbReference>
<evidence type="ECO:0000256" key="3">
    <source>
        <dbReference type="ARBA" id="ARBA00022840"/>
    </source>
</evidence>
<dbReference type="EMBL" id="CP003360">
    <property type="protein sequence ID" value="AFM25711.1"/>
    <property type="molecule type" value="Genomic_DNA"/>
</dbReference>